<dbReference type="EC" id="4.2.1.84" evidence="5"/>
<dbReference type="Gene3D" id="2.30.30.50">
    <property type="match status" value="1"/>
</dbReference>
<evidence type="ECO:0000256" key="1">
    <source>
        <dbReference type="ARBA" id="ARBA00004042"/>
    </source>
</evidence>
<evidence type="ECO:0000256" key="3">
    <source>
        <dbReference type="ARBA" id="ARBA00023239"/>
    </source>
</evidence>
<protein>
    <recommendedName>
        <fullName evidence="5">Nitrile hydratase subunit beta</fullName>
        <shortName evidence="5">NHase</shortName>
        <ecNumber evidence="5">4.2.1.84</ecNumber>
    </recommendedName>
</protein>
<dbReference type="GO" id="GO:0046914">
    <property type="term" value="F:transition metal ion binding"/>
    <property type="evidence" value="ECO:0007669"/>
    <property type="project" value="InterPro"/>
</dbReference>
<comment type="caution">
    <text evidence="9">The sequence shown here is derived from an EMBL/GenBank/DDBJ whole genome shotgun (WGS) entry which is preliminary data.</text>
</comment>
<evidence type="ECO:0000259" key="7">
    <source>
        <dbReference type="Pfam" id="PF02211"/>
    </source>
</evidence>
<dbReference type="GO" id="GO:0018822">
    <property type="term" value="F:nitrile hydratase activity"/>
    <property type="evidence" value="ECO:0007669"/>
    <property type="project" value="UniProtKB-EC"/>
</dbReference>
<dbReference type="SUPFAM" id="SSF50090">
    <property type="entry name" value="Electron transport accessory proteins"/>
    <property type="match status" value="1"/>
</dbReference>
<keyword evidence="3 5" id="KW-0456">Lyase</keyword>
<feature type="region of interest" description="Disordered" evidence="6">
    <location>
        <begin position="98"/>
        <end position="140"/>
    </location>
</feature>
<dbReference type="InterPro" id="IPR008990">
    <property type="entry name" value="Elect_transpt_acc-like_dom_sf"/>
</dbReference>
<name>A0A973A9P3_9GAMM</name>
<comment type="similarity">
    <text evidence="2 5">Belongs to the nitrile hydratase subunit beta family.</text>
</comment>
<dbReference type="Pfam" id="PF21006">
    <property type="entry name" value="NHase_beta_N"/>
    <property type="match status" value="1"/>
</dbReference>
<evidence type="ECO:0000256" key="4">
    <source>
        <dbReference type="ARBA" id="ARBA00044877"/>
    </source>
</evidence>
<proteinExistence type="inferred from homology"/>
<dbReference type="InterPro" id="IPR003168">
    <property type="entry name" value="Nitrile_hydratase_bsu"/>
</dbReference>
<dbReference type="AlphaFoldDB" id="A0A973A9P3"/>
<dbReference type="NCBIfam" id="TIGR03888">
    <property type="entry name" value="nitrile_beta"/>
    <property type="match status" value="1"/>
</dbReference>
<evidence type="ECO:0000313" key="9">
    <source>
        <dbReference type="EMBL" id="NQV65998.1"/>
    </source>
</evidence>
<gene>
    <name evidence="9" type="primary">nthB</name>
    <name evidence="9" type="ORF">HQ497_11605</name>
</gene>
<feature type="domain" description="Nitrile hydratase beta subunit-like N-terminal" evidence="8">
    <location>
        <begin position="1"/>
        <end position="107"/>
    </location>
</feature>
<reference evidence="9" key="1">
    <citation type="submission" date="2020-05" db="EMBL/GenBank/DDBJ databases">
        <title>Sulfur intermediates as new biogeochemical hubs in an aquatic model microbial ecosystem.</title>
        <authorList>
            <person name="Vigneron A."/>
        </authorList>
    </citation>
    <scope>NUCLEOTIDE SEQUENCE</scope>
    <source>
        <strain evidence="9">Bin.250</strain>
    </source>
</reference>
<dbReference type="Pfam" id="PF02211">
    <property type="entry name" value="NHase_beta_C"/>
    <property type="match status" value="1"/>
</dbReference>
<dbReference type="InterPro" id="IPR024690">
    <property type="entry name" value="CN_hydtase_beta_dom_C"/>
</dbReference>
<dbReference type="EMBL" id="JABMOJ010000440">
    <property type="protein sequence ID" value="NQV65998.1"/>
    <property type="molecule type" value="Genomic_DNA"/>
</dbReference>
<dbReference type="Proteomes" id="UP000754644">
    <property type="component" value="Unassembled WGS sequence"/>
</dbReference>
<organism evidence="9 10">
    <name type="scientific">SAR86 cluster bacterium</name>
    <dbReference type="NCBI Taxonomy" id="2030880"/>
    <lineage>
        <taxon>Bacteria</taxon>
        <taxon>Pseudomonadati</taxon>
        <taxon>Pseudomonadota</taxon>
        <taxon>Gammaproteobacteria</taxon>
        <taxon>SAR86 cluster</taxon>
    </lineage>
</organism>
<dbReference type="PIRSF" id="PIRSF001427">
    <property type="entry name" value="NHase_beta"/>
    <property type="match status" value="1"/>
</dbReference>
<feature type="domain" description="Nitrile hydratase beta subunit" evidence="7">
    <location>
        <begin position="132"/>
        <end position="225"/>
    </location>
</feature>
<dbReference type="InterPro" id="IPR042262">
    <property type="entry name" value="CN_hydtase_beta_C"/>
</dbReference>
<evidence type="ECO:0000259" key="8">
    <source>
        <dbReference type="Pfam" id="PF21006"/>
    </source>
</evidence>
<evidence type="ECO:0000313" key="10">
    <source>
        <dbReference type="Proteomes" id="UP000754644"/>
    </source>
</evidence>
<evidence type="ECO:0000256" key="5">
    <source>
        <dbReference type="PIRNR" id="PIRNR001427"/>
    </source>
</evidence>
<evidence type="ECO:0000256" key="6">
    <source>
        <dbReference type="SAM" id="MobiDB-lite"/>
    </source>
</evidence>
<dbReference type="Gene3D" id="1.10.472.20">
    <property type="entry name" value="Nitrile hydratase, beta subunit"/>
    <property type="match status" value="1"/>
</dbReference>
<accession>A0A973A9P3</accession>
<comment type="catalytic activity">
    <reaction evidence="4 5">
        <text>an aliphatic primary amide = an aliphatic nitrile + H2O</text>
        <dbReference type="Rhea" id="RHEA:12673"/>
        <dbReference type="ChEBI" id="CHEBI:15377"/>
        <dbReference type="ChEBI" id="CHEBI:65285"/>
        <dbReference type="ChEBI" id="CHEBI:80291"/>
        <dbReference type="EC" id="4.2.1.84"/>
    </reaction>
</comment>
<comment type="function">
    <text evidence="1 5">NHase catalyzes the hydration of various nitrile compounds to the corresponding amides.</text>
</comment>
<sequence length="241" mass="26031">MDGIHDLGGKHGHGDVDYEAPGTVFHARWEATVFAMVNAGAQAGAWNNVDRFRHAVERIDPVAYLAHGYYGRWLGGVETLLVEAGLVTTAEIEQRLARVSQPQPASLNEHVAARPKAQPDPMGPPPQMAGSQRSMANPPKFNVGDRVATATQVLDGHTRLPAYARGKSGMIAAVHGGWVYPDDNAHGRGENPCYLYTVTFDGLELWPGGDPLMTVSLDLFEPYLTHVACPATDAQDAQELK</sequence>
<dbReference type="InterPro" id="IPR049054">
    <property type="entry name" value="CN_hydtase_beta-like_N"/>
</dbReference>
<evidence type="ECO:0000256" key="2">
    <source>
        <dbReference type="ARBA" id="ARBA00009098"/>
    </source>
</evidence>